<dbReference type="GO" id="GO:0016887">
    <property type="term" value="F:ATP hydrolysis activity"/>
    <property type="evidence" value="ECO:0007669"/>
    <property type="project" value="InterPro"/>
</dbReference>
<dbReference type="Proteomes" id="UP000218615">
    <property type="component" value="Unassembled WGS sequence"/>
</dbReference>
<evidence type="ECO:0000256" key="2">
    <source>
        <dbReference type="ARBA" id="ARBA00022448"/>
    </source>
</evidence>
<dbReference type="GO" id="GO:0005524">
    <property type="term" value="F:ATP binding"/>
    <property type="evidence" value="ECO:0007669"/>
    <property type="project" value="UniProtKB-KW"/>
</dbReference>
<dbReference type="InterPro" id="IPR003439">
    <property type="entry name" value="ABC_transporter-like_ATP-bd"/>
</dbReference>
<dbReference type="CDD" id="cd03255">
    <property type="entry name" value="ABC_MJ0796_LolCDE_FtsE"/>
    <property type="match status" value="1"/>
</dbReference>
<keyword evidence="4" id="KW-0067">ATP-binding</keyword>
<evidence type="ECO:0000313" key="6">
    <source>
        <dbReference type="EMBL" id="SNQ61081.1"/>
    </source>
</evidence>
<dbReference type="GO" id="GO:0022857">
    <property type="term" value="F:transmembrane transporter activity"/>
    <property type="evidence" value="ECO:0007669"/>
    <property type="project" value="UniProtKB-ARBA"/>
</dbReference>
<dbReference type="InterPro" id="IPR003593">
    <property type="entry name" value="AAA+_ATPase"/>
</dbReference>
<dbReference type="SUPFAM" id="SSF52540">
    <property type="entry name" value="P-loop containing nucleoside triphosphate hydrolases"/>
    <property type="match status" value="1"/>
</dbReference>
<dbReference type="InterPro" id="IPR017871">
    <property type="entry name" value="ABC_transporter-like_CS"/>
</dbReference>
<reference evidence="7" key="1">
    <citation type="submission" date="2017-06" db="EMBL/GenBank/DDBJ databases">
        <authorList>
            <person name="Cremers G."/>
        </authorList>
    </citation>
    <scope>NUCLEOTIDE SEQUENCE [LARGE SCALE GENOMIC DNA]</scope>
</reference>
<protein>
    <recommendedName>
        <fullName evidence="5">ABC transporter domain-containing protein</fullName>
    </recommendedName>
</protein>
<dbReference type="AlphaFoldDB" id="A0A284VP72"/>
<dbReference type="RefSeq" id="WP_096205697.1">
    <property type="nucleotide sequence ID" value="NZ_FZMP01000146.1"/>
</dbReference>
<dbReference type="Gene3D" id="3.40.50.300">
    <property type="entry name" value="P-loop containing nucleotide triphosphate hydrolases"/>
    <property type="match status" value="1"/>
</dbReference>
<organism evidence="6 7">
    <name type="scientific">Candidatus Methanoperedens nitratireducens</name>
    <dbReference type="NCBI Taxonomy" id="1392998"/>
    <lineage>
        <taxon>Archaea</taxon>
        <taxon>Methanobacteriati</taxon>
        <taxon>Methanobacteriota</taxon>
        <taxon>Stenosarchaea group</taxon>
        <taxon>Methanomicrobia</taxon>
        <taxon>Methanosarcinales</taxon>
        <taxon>ANME-2 cluster</taxon>
        <taxon>Candidatus Methanoperedentaceae</taxon>
        <taxon>Candidatus Methanoperedens</taxon>
    </lineage>
</organism>
<accession>A0A284VP72</accession>
<dbReference type="PANTHER" id="PTHR42798:SF6">
    <property type="entry name" value="CELL DIVISION ATP-BINDING PROTEIN FTSE"/>
    <property type="match status" value="1"/>
</dbReference>
<dbReference type="OrthoDB" id="31298at2157"/>
<dbReference type="GO" id="GO:0098796">
    <property type="term" value="C:membrane protein complex"/>
    <property type="evidence" value="ECO:0007669"/>
    <property type="project" value="UniProtKB-ARBA"/>
</dbReference>
<dbReference type="FunFam" id="3.40.50.300:FF:000032">
    <property type="entry name" value="Export ABC transporter ATP-binding protein"/>
    <property type="match status" value="1"/>
</dbReference>
<keyword evidence="2" id="KW-0813">Transport</keyword>
<dbReference type="PANTHER" id="PTHR42798">
    <property type="entry name" value="LIPOPROTEIN-RELEASING SYSTEM ATP-BINDING PROTEIN LOLD"/>
    <property type="match status" value="1"/>
</dbReference>
<dbReference type="PROSITE" id="PS00211">
    <property type="entry name" value="ABC_TRANSPORTER_1"/>
    <property type="match status" value="1"/>
</dbReference>
<sequence length="226" mass="25206">MPLIKTVELSKTYRLDETYIHALTDINLSIEQGEFVAITGPSGSGKSTLLHILGCIDKPTSGKIFIKDMETSRMSGKAMTGLRLRELGFVFQHFYLLPALSAYENIELPMKEAGIPRGERKKRIMELLDEVGLRERARHMPGQLSGGEQQRVAIVRALANDPPLILADEPTGELDSASGRHTLELLTRINQEYEKTIIVVTHDDSIAKSAMRIIRLQDGRVVSDVR</sequence>
<evidence type="ECO:0000256" key="4">
    <source>
        <dbReference type="ARBA" id="ARBA00022840"/>
    </source>
</evidence>
<evidence type="ECO:0000256" key="3">
    <source>
        <dbReference type="ARBA" id="ARBA00022741"/>
    </source>
</evidence>
<evidence type="ECO:0000259" key="5">
    <source>
        <dbReference type="PROSITE" id="PS50893"/>
    </source>
</evidence>
<evidence type="ECO:0000313" key="7">
    <source>
        <dbReference type="Proteomes" id="UP000218615"/>
    </source>
</evidence>
<name>A0A284VP72_9EURY</name>
<keyword evidence="3" id="KW-0547">Nucleotide-binding</keyword>
<dbReference type="InterPro" id="IPR027417">
    <property type="entry name" value="P-loop_NTPase"/>
</dbReference>
<gene>
    <name evidence="6" type="ORF">MNV_230002</name>
</gene>
<dbReference type="EMBL" id="FZMP01000146">
    <property type="protein sequence ID" value="SNQ61081.1"/>
    <property type="molecule type" value="Genomic_DNA"/>
</dbReference>
<comment type="similarity">
    <text evidence="1">Belongs to the ABC transporter superfamily.</text>
</comment>
<feature type="domain" description="ABC transporter" evidence="5">
    <location>
        <begin position="4"/>
        <end position="225"/>
    </location>
</feature>
<dbReference type="PROSITE" id="PS50893">
    <property type="entry name" value="ABC_TRANSPORTER_2"/>
    <property type="match status" value="1"/>
</dbReference>
<evidence type="ECO:0000256" key="1">
    <source>
        <dbReference type="ARBA" id="ARBA00005417"/>
    </source>
</evidence>
<proteinExistence type="inferred from homology"/>
<dbReference type="Pfam" id="PF00005">
    <property type="entry name" value="ABC_tran"/>
    <property type="match status" value="1"/>
</dbReference>
<keyword evidence="7" id="KW-1185">Reference proteome</keyword>
<dbReference type="InterPro" id="IPR017911">
    <property type="entry name" value="MacB-like_ATP-bd"/>
</dbReference>
<dbReference type="SMART" id="SM00382">
    <property type="entry name" value="AAA"/>
    <property type="match status" value="1"/>
</dbReference>